<dbReference type="EMBL" id="BOOA01000006">
    <property type="protein sequence ID" value="GIH22828.1"/>
    <property type="molecule type" value="Genomic_DNA"/>
</dbReference>
<dbReference type="AlphaFoldDB" id="A0A919Q8I8"/>
<organism evidence="1 2">
    <name type="scientific">Acrocarpospora phusangensis</name>
    <dbReference type="NCBI Taxonomy" id="1070424"/>
    <lineage>
        <taxon>Bacteria</taxon>
        <taxon>Bacillati</taxon>
        <taxon>Actinomycetota</taxon>
        <taxon>Actinomycetes</taxon>
        <taxon>Streptosporangiales</taxon>
        <taxon>Streptosporangiaceae</taxon>
        <taxon>Acrocarpospora</taxon>
    </lineage>
</organism>
<proteinExistence type="predicted"/>
<name>A0A919Q8I8_9ACTN</name>
<dbReference type="Proteomes" id="UP000640052">
    <property type="component" value="Unassembled WGS sequence"/>
</dbReference>
<sequence>MKLLLVLSLLVPHQILAPEDWRIVKGARLGDRASALLDVAATGPSDAWAVGYGCGAEDSEGCPGVERWDGVRWRKADVPWRSYHADGVSADSPRNVWVAGNGETAAAAHWDGLRWRTYQPFGAAQYHRVNDVAVAGQPWFAGNTPNGSAVVVGWTRTRGFYPAFSLGGSLNAITARRSTGDVWAVGITGTQPLVIHGDARGAWGNMLLPPIQDGVLTRVWQVAKNNVWVVGYAGKTLADSRPIALRYDGKTWRQVPVPVARGRLTGLTGDGAGQVWAAGVNTDLGERVMFVRLPSGSVSYGPRLPIPDQRDYDPQTVTKVSIARIPGTKRGMWAVAAAGGGDREAHFILRSG</sequence>
<gene>
    <name evidence="1" type="ORF">Aph01nite_11380</name>
</gene>
<accession>A0A919Q8I8</accession>
<dbReference type="InterPro" id="IPR015943">
    <property type="entry name" value="WD40/YVTN_repeat-like_dom_sf"/>
</dbReference>
<protein>
    <submittedName>
        <fullName evidence="1">Uncharacterized protein</fullName>
    </submittedName>
</protein>
<reference evidence="1" key="1">
    <citation type="submission" date="2021-01" db="EMBL/GenBank/DDBJ databases">
        <title>Whole genome shotgun sequence of Acrocarpospora phusangensis NBRC 108782.</title>
        <authorList>
            <person name="Komaki H."/>
            <person name="Tamura T."/>
        </authorList>
    </citation>
    <scope>NUCLEOTIDE SEQUENCE</scope>
    <source>
        <strain evidence="1">NBRC 108782</strain>
    </source>
</reference>
<evidence type="ECO:0000313" key="1">
    <source>
        <dbReference type="EMBL" id="GIH22828.1"/>
    </source>
</evidence>
<evidence type="ECO:0000313" key="2">
    <source>
        <dbReference type="Proteomes" id="UP000640052"/>
    </source>
</evidence>
<dbReference type="Gene3D" id="2.130.10.10">
    <property type="entry name" value="YVTN repeat-like/Quinoprotein amine dehydrogenase"/>
    <property type="match status" value="1"/>
</dbReference>
<comment type="caution">
    <text evidence="1">The sequence shown here is derived from an EMBL/GenBank/DDBJ whole genome shotgun (WGS) entry which is preliminary data.</text>
</comment>
<keyword evidence="2" id="KW-1185">Reference proteome</keyword>
<dbReference type="RefSeq" id="WP_204039661.1">
    <property type="nucleotide sequence ID" value="NZ_BOOA01000006.1"/>
</dbReference>